<gene>
    <name evidence="3" type="ORF">FDG2_6371</name>
</gene>
<evidence type="ECO:0000256" key="2">
    <source>
        <dbReference type="SAM" id="Phobius"/>
    </source>
</evidence>
<evidence type="ECO:0000256" key="1">
    <source>
        <dbReference type="SAM" id="MobiDB-lite"/>
    </source>
</evidence>
<reference evidence="4" key="1">
    <citation type="submission" date="2016-02" db="EMBL/GenBank/DDBJ databases">
        <authorList>
            <person name="Wibberg D."/>
        </authorList>
    </citation>
    <scope>NUCLEOTIDE SEQUENCE [LARGE SCALE GENOMIC DNA]</scope>
</reference>
<keyword evidence="2" id="KW-0812">Transmembrane</keyword>
<keyword evidence="2" id="KW-0472">Membrane</keyword>
<feature type="region of interest" description="Disordered" evidence="1">
    <location>
        <begin position="54"/>
        <end position="89"/>
    </location>
</feature>
<feature type="transmembrane region" description="Helical" evidence="2">
    <location>
        <begin position="21"/>
        <end position="39"/>
    </location>
</feature>
<dbReference type="EMBL" id="FLUV01002637">
    <property type="protein sequence ID" value="SBW29049.1"/>
    <property type="molecule type" value="Genomic_DNA"/>
</dbReference>
<keyword evidence="4" id="KW-1185">Reference proteome</keyword>
<evidence type="ECO:0000313" key="4">
    <source>
        <dbReference type="Proteomes" id="UP000199013"/>
    </source>
</evidence>
<protein>
    <submittedName>
        <fullName evidence="3">Uncharacterized protein</fullName>
    </submittedName>
</protein>
<keyword evidence="2" id="KW-1133">Transmembrane helix</keyword>
<accession>A0A1C3PGW5</accession>
<name>A0A1C3PGW5_9ACTN</name>
<dbReference type="Proteomes" id="UP000199013">
    <property type="component" value="Unassembled WGS sequence"/>
</dbReference>
<evidence type="ECO:0000313" key="3">
    <source>
        <dbReference type="EMBL" id="SBW29049.1"/>
    </source>
</evidence>
<sequence length="251" mass="27106">MIAVLLLIQLAVMFRNGYMPYAYVTAMLPFAALCVAGMLDVMLPYRPPAAGTAHGLPDGVPRTLPNSLPNDLPRDAASTGEPQPSPVPSQPAVLGTWMRLVAVASIVTAGLLTLPGQWAPKLSTALTADDSRPSRDAARWYIENVPDGHTVVTDDNIWTDLELAGKKPEPIWFYKLDLDPAVRGKLKNGWQDIDYFILGELTPTTLNDLPLVAEGLRHSVVVKSFGDNGQITVRKVIKPDCPADITATPSC</sequence>
<organism evidence="3 4">
    <name type="scientific">Candidatus Protofrankia californiensis</name>
    <dbReference type="NCBI Taxonomy" id="1839754"/>
    <lineage>
        <taxon>Bacteria</taxon>
        <taxon>Bacillati</taxon>
        <taxon>Actinomycetota</taxon>
        <taxon>Actinomycetes</taxon>
        <taxon>Frankiales</taxon>
        <taxon>Frankiaceae</taxon>
        <taxon>Protofrankia</taxon>
    </lineage>
</organism>
<dbReference type="AlphaFoldDB" id="A0A1C3PGW5"/>
<proteinExistence type="predicted"/>